<gene>
    <name evidence="1" type="ORF">BIFPSEUDO_04320</name>
</gene>
<sequence length="48" mass="5664">MPYCCFHAIFRAIETHFRTVNMRDSCSAAPLFDLLTSRFRFSPPFFKS</sequence>
<dbReference type="Proteomes" id="UP000003875">
    <property type="component" value="Unassembled WGS sequence"/>
</dbReference>
<reference evidence="1 2" key="2">
    <citation type="submission" date="2009-02" db="EMBL/GenBank/DDBJ databases">
        <authorList>
            <person name="Fulton L."/>
            <person name="Clifton S."/>
            <person name="Fulton B."/>
            <person name="Xu J."/>
            <person name="Minx P."/>
            <person name="Pepin K.H."/>
            <person name="Johnson M."/>
            <person name="Bhonagiri V."/>
            <person name="Nash W.E."/>
            <person name="Mardis E.R."/>
            <person name="Wilson R.K."/>
        </authorList>
    </citation>
    <scope>NUCLEOTIDE SEQUENCE [LARGE SCALE GENOMIC DNA]</scope>
    <source>
        <strain evidence="1 2">DSM 20438</strain>
    </source>
</reference>
<comment type="caution">
    <text evidence="1">The sequence shown here is derived from an EMBL/GenBank/DDBJ whole genome shotgun (WGS) entry which is preliminary data.</text>
</comment>
<dbReference type="EMBL" id="ABXX02000006">
    <property type="protein sequence ID" value="EEG70051.1"/>
    <property type="molecule type" value="Genomic_DNA"/>
</dbReference>
<accession>C0BV77</accession>
<reference evidence="1 2" key="1">
    <citation type="submission" date="2009-02" db="EMBL/GenBank/DDBJ databases">
        <title>Draft genome sequence of Bifidobacterium pseudocatenulatum (DSM 20438).</title>
        <authorList>
            <person name="Sudarsanam P."/>
            <person name="Ley R."/>
            <person name="Guruge J."/>
            <person name="Turnbaugh P.J."/>
            <person name="Mahowald M."/>
            <person name="Liep D."/>
            <person name="Gordon J."/>
        </authorList>
    </citation>
    <scope>NUCLEOTIDE SEQUENCE [LARGE SCALE GENOMIC DNA]</scope>
    <source>
        <strain evidence="1 2">DSM 20438</strain>
    </source>
</reference>
<evidence type="ECO:0000313" key="1">
    <source>
        <dbReference type="EMBL" id="EEG70051.1"/>
    </source>
</evidence>
<organism evidence="1 2">
    <name type="scientific">Bifidobacterium pseudocatenulatum DSM 20438 = JCM 1200 = LMG 10505</name>
    <dbReference type="NCBI Taxonomy" id="547043"/>
    <lineage>
        <taxon>Bacteria</taxon>
        <taxon>Bacillati</taxon>
        <taxon>Actinomycetota</taxon>
        <taxon>Actinomycetes</taxon>
        <taxon>Bifidobacteriales</taxon>
        <taxon>Bifidobacteriaceae</taxon>
        <taxon>Bifidobacterium</taxon>
    </lineage>
</organism>
<protein>
    <submittedName>
        <fullName evidence="1">Uncharacterized protein</fullName>
    </submittedName>
</protein>
<dbReference type="AlphaFoldDB" id="C0BV77"/>
<evidence type="ECO:0000313" key="2">
    <source>
        <dbReference type="Proteomes" id="UP000003875"/>
    </source>
</evidence>
<name>C0BV77_BIFPS</name>
<proteinExistence type="predicted"/>